<name>A0ACD0NUT7_9BASI</name>
<sequence>MANPSVKAQIQSLQNRIDIESKIKDGAENLLHVFDMNQTAAAAKQGLRKQIENELETATAKINSLYSQIEKLTKRNQADLSPIQGVINLSDLENSALGLDSFNDGATNPSQVFQGGSSRYHLNQSSRPNDLLGTGSPPSTNFANELRSATTTPAIGPTGGLGIGLEGSPGPALGDRTFGQSRSNHVGAEKENDDAQAMRALSAALIRALRPSDLRESSTSSPSTLSNLNTELPVTTTSEPVSPRGVMPPPLPSITAASSSRIVAPRSRAAALTSSKGTHAHVRTPSNAGGLADASKKQIDTMSRLVTVLQRNARARYELPLDDFVDSILPCLSDQAGKEVRASAYRLLRHALVQPPWPLISRLRNRGLDMYLTRSLVRDGRFEAEKEQALKLVRSIMELGASRTVNAAPDRFTTDLNDLIGSGVVRTIAAVAENSEDKLRHLCLETLAELAIFDIRLLVKGGGLRPTLQALTEGPTDFAPALVQTFLYLVDMPRTRSYLRPGVDLEIAFSGFTESPAQKPVMYEALLRSTAKVVSVMLRSWSGLLYMCMDNKRAISSIVQALRINPDEVKTTILDMLYDLFNVGTSASNKAFTGGKRDSVHKTQPSSSTSNRPESSETGASAVGPAQIVKGFPEQTVSRLNLVDHYLSLLLVVFVEAGLVDALVHVIEHSSELGRKSTLLMGEILQVSRRVLPPTYGLNIHSLPHLFALAASFRGERTSERQAAVSALSSIDHLNRQRARHEGLLSSSQSAHNMASRERSNSVEETMRRGQRQVEKTKMRLGMQIDDNHFRNLLLETQVLNTKDHVKWNLDTLMEMLEGPLLNPKRLEEAMRGSKFMRRILGFFHPFALRFSSIRRLKPNRRFIKLGCTLLNTLLCNPDGIRFLAEDRLLREIRECLEQLDPMAGAPVPDPLMSKSRLEETLTSGYFEMIGVLTQSIEGVRLLERFKIFTPLYHLSELRSRDDIIKAVIENVDYSIDGHPRVVLSKALTSNYMHVRLFATKHLSDLISKSSEPSEWMIALLLQQLYDPSLEVRETAVRIVEEACQVMSVLQMVVSMRPTLDHLGEVGHPLLLKFLSTSIGFRYLWQGEYIDREMDHWFNERNQRYVVQIEIMLSRVFSIDRSSGSKAGNTSSSLGAENEIEFDGTAPPHFYGELAKTEEGCQILDEKGHFSEFAHFIRQHGMEHSDAELIVKLKSVLWAVGNIGSTARGLPFLEREDVISHIVEIAENSLVMSVRGTCFFILGLISGTIQGAELLHDYGWVSVCTPLGVPVGLCVPGKVDSFIEIPSWKAWEDASLTYVELAHPDGAVEQKIVSSIANLGNSILANNASRTLAKLKSKHRACFSDPQIFARALEQMDNFYIRLPIRRYIWELFDFKLDEDAVRSVQVARKILIEKKRKSRKAASTNDESRKGDRSKGMNTILKPRPKVATTVAPLNAMGGGKRNQLLSALGDFDDEVAEPPTSAKTVRGMEGRRIPLESSEPAEFEENDAEVNVDVYRDEEGADADGEMSTSALTSDDEDQDDGDGVGGMEDEDSQSDEGEGFGDDDDDIDDKDDDDEDDYGGIPYRDERTRKIRTVDHQLLSSQIGRRGDRDEQKGAHRKGSNGSSGDGEKDQTRQQDDLIVVGTATFLNEAPEPPKLYLGPRKKVVGFGHPSSPPSFSAVAVGLERDGPNEARDRSEIGSIRTISAQPW</sequence>
<reference evidence="1 2" key="1">
    <citation type="journal article" date="2018" name="Mol. Biol. Evol.">
        <title>Broad Genomic Sampling Reveals a Smut Pathogenic Ancestry of the Fungal Clade Ustilaginomycotina.</title>
        <authorList>
            <person name="Kijpornyongpan T."/>
            <person name="Mondo S.J."/>
            <person name="Barry K."/>
            <person name="Sandor L."/>
            <person name="Lee J."/>
            <person name="Lipzen A."/>
            <person name="Pangilinan J."/>
            <person name="LaButti K."/>
            <person name="Hainaut M."/>
            <person name="Henrissat B."/>
            <person name="Grigoriev I.V."/>
            <person name="Spatafora J.W."/>
            <person name="Aime M.C."/>
        </authorList>
    </citation>
    <scope>NUCLEOTIDE SEQUENCE [LARGE SCALE GENOMIC DNA]</scope>
    <source>
        <strain evidence="1 2">SA 807</strain>
    </source>
</reference>
<evidence type="ECO:0000313" key="1">
    <source>
        <dbReference type="EMBL" id="PWN49565.1"/>
    </source>
</evidence>
<dbReference type="Proteomes" id="UP000245626">
    <property type="component" value="Unassembled WGS sequence"/>
</dbReference>
<keyword evidence="2" id="KW-1185">Reference proteome</keyword>
<evidence type="ECO:0000313" key="2">
    <source>
        <dbReference type="Proteomes" id="UP000245626"/>
    </source>
</evidence>
<accession>A0ACD0NUT7</accession>
<organism evidence="1 2">
    <name type="scientific">Violaceomyces palustris</name>
    <dbReference type="NCBI Taxonomy" id="1673888"/>
    <lineage>
        <taxon>Eukaryota</taxon>
        <taxon>Fungi</taxon>
        <taxon>Dikarya</taxon>
        <taxon>Basidiomycota</taxon>
        <taxon>Ustilaginomycotina</taxon>
        <taxon>Ustilaginomycetes</taxon>
        <taxon>Violaceomycetales</taxon>
        <taxon>Violaceomycetaceae</taxon>
        <taxon>Violaceomyces</taxon>
    </lineage>
</organism>
<dbReference type="EMBL" id="KZ820032">
    <property type="protein sequence ID" value="PWN49565.1"/>
    <property type="molecule type" value="Genomic_DNA"/>
</dbReference>
<protein>
    <submittedName>
        <fullName evidence="1">Uncharacterized protein</fullName>
    </submittedName>
</protein>
<gene>
    <name evidence="1" type="ORF">IE53DRAFT_388192</name>
</gene>
<proteinExistence type="predicted"/>